<dbReference type="EMBL" id="JABXBU010000001">
    <property type="protein sequence ID" value="KAF8796769.1"/>
    <property type="molecule type" value="Genomic_DNA"/>
</dbReference>
<keyword evidence="1" id="KW-0472">Membrane</keyword>
<accession>A0A8T0G4H4</accession>
<organism evidence="2 3">
    <name type="scientific">Argiope bruennichi</name>
    <name type="common">Wasp spider</name>
    <name type="synonym">Aranea bruennichi</name>
    <dbReference type="NCBI Taxonomy" id="94029"/>
    <lineage>
        <taxon>Eukaryota</taxon>
        <taxon>Metazoa</taxon>
        <taxon>Ecdysozoa</taxon>
        <taxon>Arthropoda</taxon>
        <taxon>Chelicerata</taxon>
        <taxon>Arachnida</taxon>
        <taxon>Araneae</taxon>
        <taxon>Araneomorphae</taxon>
        <taxon>Entelegynae</taxon>
        <taxon>Araneoidea</taxon>
        <taxon>Araneidae</taxon>
        <taxon>Argiope</taxon>
    </lineage>
</organism>
<gene>
    <name evidence="2" type="ORF">HNY73_001110</name>
</gene>
<evidence type="ECO:0000313" key="3">
    <source>
        <dbReference type="Proteomes" id="UP000807504"/>
    </source>
</evidence>
<sequence length="127" mass="14634">MACKQRHEAKSYKQQVISGWRLQKRVRLLFNGQKKHQNALKPRQDENRLKICCGRANCCRPRNFFVLNRCLLSERSIVLWIALGLIVGTTQNAFFDFWQGAVHPQRGFCLQPFRMDSGALASGGKIQ</sequence>
<comment type="caution">
    <text evidence="2">The sequence shown here is derived from an EMBL/GenBank/DDBJ whole genome shotgun (WGS) entry which is preliminary data.</text>
</comment>
<evidence type="ECO:0000313" key="2">
    <source>
        <dbReference type="EMBL" id="KAF8796769.1"/>
    </source>
</evidence>
<reference evidence="2" key="1">
    <citation type="journal article" date="2020" name="bioRxiv">
        <title>Chromosome-level reference genome of the European wasp spider Argiope bruennichi: a resource for studies on range expansion and evolutionary adaptation.</title>
        <authorList>
            <person name="Sheffer M.M."/>
            <person name="Hoppe A."/>
            <person name="Krehenwinkel H."/>
            <person name="Uhl G."/>
            <person name="Kuss A.W."/>
            <person name="Jensen L."/>
            <person name="Jensen C."/>
            <person name="Gillespie R.G."/>
            <person name="Hoff K.J."/>
            <person name="Prost S."/>
        </authorList>
    </citation>
    <scope>NUCLEOTIDE SEQUENCE</scope>
</reference>
<keyword evidence="1" id="KW-0812">Transmembrane</keyword>
<protein>
    <submittedName>
        <fullName evidence="2">Uncharacterized protein</fullName>
    </submittedName>
</protein>
<dbReference type="Proteomes" id="UP000807504">
    <property type="component" value="Unassembled WGS sequence"/>
</dbReference>
<keyword evidence="1" id="KW-1133">Transmembrane helix</keyword>
<name>A0A8T0G4H4_ARGBR</name>
<proteinExistence type="predicted"/>
<keyword evidence="3" id="KW-1185">Reference proteome</keyword>
<reference evidence="2" key="2">
    <citation type="submission" date="2020-06" db="EMBL/GenBank/DDBJ databases">
        <authorList>
            <person name="Sheffer M."/>
        </authorList>
    </citation>
    <scope>NUCLEOTIDE SEQUENCE</scope>
</reference>
<evidence type="ECO:0000256" key="1">
    <source>
        <dbReference type="SAM" id="Phobius"/>
    </source>
</evidence>
<dbReference type="AlphaFoldDB" id="A0A8T0G4H4"/>
<feature type="transmembrane region" description="Helical" evidence="1">
    <location>
        <begin position="77"/>
        <end position="95"/>
    </location>
</feature>